<dbReference type="Proteomes" id="UP000479114">
    <property type="component" value="Chromosome"/>
</dbReference>
<proteinExistence type="predicted"/>
<dbReference type="AlphaFoldDB" id="A0A6C0NUN1"/>
<keyword evidence="2" id="KW-1185">Reference proteome</keyword>
<evidence type="ECO:0000313" key="1">
    <source>
        <dbReference type="EMBL" id="QHW29821.1"/>
    </source>
</evidence>
<accession>A0A6C0NUN1</accession>
<name>A0A6C0NUN1_9BACL</name>
<organism evidence="1 2">
    <name type="scientific">Paenibacillus rhizovicinus</name>
    <dbReference type="NCBI Taxonomy" id="2704463"/>
    <lineage>
        <taxon>Bacteria</taxon>
        <taxon>Bacillati</taxon>
        <taxon>Bacillota</taxon>
        <taxon>Bacilli</taxon>
        <taxon>Bacillales</taxon>
        <taxon>Paenibacillaceae</taxon>
        <taxon>Paenibacillus</taxon>
    </lineage>
</organism>
<dbReference type="EMBL" id="CP048286">
    <property type="protein sequence ID" value="QHW29821.1"/>
    <property type="molecule type" value="Genomic_DNA"/>
</dbReference>
<dbReference type="RefSeq" id="WP_162638390.1">
    <property type="nucleotide sequence ID" value="NZ_CP048286.1"/>
</dbReference>
<sequence length="160" mass="18842">MDRPIITEQEMIKESELFYQIFSVFIQEMEQIERTRGKLNDFQLMQAVYHAKDTMGMMGWERRQTVSSIFEKYIEIYRALGRAEADEWVTITFGYNMKLRNERELDSAAAFPDGTDHANDDGTNGGRNAAAYRLEELSRLIGEKESELLQLYREFYLLQQ</sequence>
<protein>
    <submittedName>
        <fullName evidence="1">Uncharacterized protein</fullName>
    </submittedName>
</protein>
<gene>
    <name evidence="1" type="ORF">GZH47_02545</name>
</gene>
<reference evidence="1 2" key="1">
    <citation type="submission" date="2020-02" db="EMBL/GenBank/DDBJ databases">
        <title>Paenibacillus sp. nov., isolated from rhizosphere soil of tomato.</title>
        <authorList>
            <person name="Weon H.-Y."/>
            <person name="Lee S.A."/>
        </authorList>
    </citation>
    <scope>NUCLEOTIDE SEQUENCE [LARGE SCALE GENOMIC DNA]</scope>
    <source>
        <strain evidence="1 2">14171R-81</strain>
    </source>
</reference>
<dbReference type="KEGG" id="prz:GZH47_02545"/>
<evidence type="ECO:0000313" key="2">
    <source>
        <dbReference type="Proteomes" id="UP000479114"/>
    </source>
</evidence>